<name>A0A8J2JIQ0_9HEXA</name>
<keyword evidence="1" id="KW-0433">Leucine-rich repeat</keyword>
<keyword evidence="4" id="KW-0732">Signal</keyword>
<evidence type="ECO:0008006" key="7">
    <source>
        <dbReference type="Google" id="ProtNLM"/>
    </source>
</evidence>
<keyword evidence="2" id="KW-0677">Repeat</keyword>
<keyword evidence="3" id="KW-1133">Transmembrane helix</keyword>
<proteinExistence type="predicted"/>
<feature type="transmembrane region" description="Helical" evidence="3">
    <location>
        <begin position="1202"/>
        <end position="1225"/>
    </location>
</feature>
<dbReference type="Pfam" id="PF13855">
    <property type="entry name" value="LRR_8"/>
    <property type="match status" value="6"/>
</dbReference>
<dbReference type="SMART" id="SM00365">
    <property type="entry name" value="LRR_SD22"/>
    <property type="match status" value="12"/>
</dbReference>
<dbReference type="Pfam" id="PF12799">
    <property type="entry name" value="LRR_4"/>
    <property type="match status" value="1"/>
</dbReference>
<organism evidence="5 6">
    <name type="scientific">Allacma fusca</name>
    <dbReference type="NCBI Taxonomy" id="39272"/>
    <lineage>
        <taxon>Eukaryota</taxon>
        <taxon>Metazoa</taxon>
        <taxon>Ecdysozoa</taxon>
        <taxon>Arthropoda</taxon>
        <taxon>Hexapoda</taxon>
        <taxon>Collembola</taxon>
        <taxon>Symphypleona</taxon>
        <taxon>Sminthuridae</taxon>
        <taxon>Allacma</taxon>
    </lineage>
</organism>
<evidence type="ECO:0000256" key="3">
    <source>
        <dbReference type="SAM" id="Phobius"/>
    </source>
</evidence>
<dbReference type="SMART" id="SM00364">
    <property type="entry name" value="LRR_BAC"/>
    <property type="match status" value="15"/>
</dbReference>
<reference evidence="5" key="1">
    <citation type="submission" date="2021-06" db="EMBL/GenBank/DDBJ databases">
        <authorList>
            <person name="Hodson N. C."/>
            <person name="Mongue J. A."/>
            <person name="Jaron S. K."/>
        </authorList>
    </citation>
    <scope>NUCLEOTIDE SEQUENCE</scope>
</reference>
<dbReference type="EMBL" id="CAJVCH010057448">
    <property type="protein sequence ID" value="CAG7718947.1"/>
    <property type="molecule type" value="Genomic_DNA"/>
</dbReference>
<dbReference type="InterPro" id="IPR026906">
    <property type="entry name" value="LRR_5"/>
</dbReference>
<comment type="caution">
    <text evidence="5">The sequence shown here is derived from an EMBL/GenBank/DDBJ whole genome shotgun (WGS) entry which is preliminary data.</text>
</comment>
<evidence type="ECO:0000256" key="1">
    <source>
        <dbReference type="ARBA" id="ARBA00022614"/>
    </source>
</evidence>
<keyword evidence="3" id="KW-0472">Membrane</keyword>
<evidence type="ECO:0000256" key="2">
    <source>
        <dbReference type="ARBA" id="ARBA00022737"/>
    </source>
</evidence>
<dbReference type="InterPro" id="IPR050333">
    <property type="entry name" value="SLRP"/>
</dbReference>
<feature type="signal peptide" evidence="4">
    <location>
        <begin position="1"/>
        <end position="23"/>
    </location>
</feature>
<dbReference type="Proteomes" id="UP000708208">
    <property type="component" value="Unassembled WGS sequence"/>
</dbReference>
<keyword evidence="6" id="KW-1185">Reference proteome</keyword>
<evidence type="ECO:0000313" key="6">
    <source>
        <dbReference type="Proteomes" id="UP000708208"/>
    </source>
</evidence>
<protein>
    <recommendedName>
        <fullName evidence="7">Chaoptin</fullName>
    </recommendedName>
</protein>
<evidence type="ECO:0000313" key="5">
    <source>
        <dbReference type="EMBL" id="CAG7718947.1"/>
    </source>
</evidence>
<dbReference type="InterPro" id="IPR001611">
    <property type="entry name" value="Leu-rich_rpt"/>
</dbReference>
<sequence>MGLHPVFYLLLVLTAETLRPVLPLSAPAVEIFSEDEWLSCRDFPDVSTLPNCLCQLSEDEAHIKVNCDNVVFSQDFPNLPFRKPIIYFSQKHAKYQNIPPQALLASGVPLKTLDLSHNLLRRLTEKSLEGLSETLEHLDLSDNLLGDQLNPIFSTSEFKRLPRLRSLRLSNNLLFDIDGGILEGTLSLHEFHVDKNQLRKVPKQGIKGPNSLRLLNLAQNSIDMLATDDFSMQQSLLLLNVSHNVLSTIQSGAFQGMSNLKMVDLSYNRLHRLNSDAFNGLTSIDGIDLSYNYLSQIPITALTAIRTLRGLRLAGNLIQSLEGTSLLSMRSLEVLDLSRNRLNEIPRDFFNGMNKLRDINLGVNQLRTISASVFEGLPNLKALNLMDNNLLTFPSAALEPLASLTMLTLDYNRISALVPMKIHNITKLSLSNNLIRDIPSDTFANFPNLVTLNLYGNLIESLDEVTLPLNIRELNLGLNSLKTLPRFQLPNLQKLKLSRNELKGLLPHNFVLTPNLLELDLSSNYISSFFENTFDGLGQLEDLDMSGNKLQALPIFGNLSLLRTLNFSKNRLREIGKMENMETLQNLDLSSNLITNLRPEMFGNTSNLERINLRNNQLTSFKGFTGFFMRLKEINLSKNQISYVYPNSFEEFEQLWKLDLSRNRFTFFPTEFLKNCPDLRQIDLSHNQIKSLNEMNFANFPHLRHLDFSNNLIELILHNSFLNSSQLQYLDISGNKLESIDGNTFHGVIRLELDLSNNYLATLPPMIFDRIHVQKLHRINLSRNSFQTIPSDALQKQYFYLEALDMSDNQVTEIPNNLNVLVNVKELDLSNNPIDENSLKHILSEPKTVRTLSLSRTKLKQLPILEMPFLRFLNLSENLITGFDENVFQRTTLLNTLLLNNNKLVSLESSFPASLQVLDLSSNPLTSVNSNVLPINLQSLKLNHLESILKIDKSAINLKGLITLEMYDLPKLGYLDIRGLLTNLPYLENFDFEVKDNQIVDQIHPGINSRVKSIGLRGRRIRSISTGAFAGLTSPTVRISLVNTSLTLLPSILVPVPMSSNIILDLSGSKISNLSPPFLSQNIKLAGLSPMCDCNAVHLVRYLKNVESDVHCSGPKKMLGHSVLDIGMDELVCESGLSTPPPILHPTDITTTPTTSTTADDIIWSLPTKSSKTKTAASKKQDKAEATATKSKSQDISIMDNLIIGIVGGVVGLILLFVIIIVCFVKMSNKSDNNDGYPGAAPSVISVAPGYAPSSKCTCPQSHAKGGGQLYIPTNYSTVKSNGKMVQPYPSLPTFTGIYGMHPNYINSGAASQYGYNGTIRHHQQPAYGSLPYMVHDEYDRRS</sequence>
<dbReference type="Pfam" id="PF00560">
    <property type="entry name" value="LRR_1"/>
    <property type="match status" value="1"/>
</dbReference>
<feature type="chain" id="PRO_5035268170" description="Chaoptin" evidence="4">
    <location>
        <begin position="24"/>
        <end position="1343"/>
    </location>
</feature>
<gene>
    <name evidence="5" type="ORF">AFUS01_LOCUS8300</name>
</gene>
<dbReference type="Pfam" id="PF13306">
    <property type="entry name" value="LRR_5"/>
    <property type="match status" value="1"/>
</dbReference>
<dbReference type="PANTHER" id="PTHR45712">
    <property type="entry name" value="AGAP008170-PA"/>
    <property type="match status" value="1"/>
</dbReference>
<evidence type="ECO:0000256" key="4">
    <source>
        <dbReference type="SAM" id="SignalP"/>
    </source>
</evidence>
<dbReference type="SMART" id="SM00369">
    <property type="entry name" value="LRR_TYP"/>
    <property type="match status" value="29"/>
</dbReference>
<dbReference type="InterPro" id="IPR025875">
    <property type="entry name" value="Leu-rich_rpt_4"/>
</dbReference>
<dbReference type="OrthoDB" id="8731593at2759"/>
<accession>A0A8J2JIQ0</accession>
<keyword evidence="3" id="KW-0812">Transmembrane</keyword>
<dbReference type="PANTHER" id="PTHR45712:SF22">
    <property type="entry name" value="INSULIN-LIKE GROWTH FACTOR-BINDING PROTEIN COMPLEX ACID LABILE SUBUNIT"/>
    <property type="match status" value="1"/>
</dbReference>
<dbReference type="PROSITE" id="PS51450">
    <property type="entry name" value="LRR"/>
    <property type="match status" value="12"/>
</dbReference>
<dbReference type="InterPro" id="IPR003591">
    <property type="entry name" value="Leu-rich_rpt_typical-subtyp"/>
</dbReference>